<feature type="region of interest" description="Disordered" evidence="1">
    <location>
        <begin position="328"/>
        <end position="390"/>
    </location>
</feature>
<dbReference type="AlphaFoldDB" id="I0KXD6"/>
<gene>
    <name evidence="2" type="ORF">MILUP08_41147</name>
</gene>
<dbReference type="STRING" id="1150864.MILUP08_41147"/>
<reference evidence="3" key="1">
    <citation type="journal article" date="2012" name="J. Bacteriol.">
        <title>Genome Sequence of Micromonospora lupini Lupac 08, Isolated from Root Nodules of Lupinus angustifolius.</title>
        <authorList>
            <person name="Alonso-Vega P."/>
            <person name="Normand P."/>
            <person name="Bacigalupe R."/>
            <person name="Pujic P."/>
            <person name="Lajus A."/>
            <person name="Vallenet D."/>
            <person name="Carro L."/>
            <person name="Coll P."/>
            <person name="Trujillo M.E."/>
        </authorList>
    </citation>
    <scope>NUCLEOTIDE SEQUENCE [LARGE SCALE GENOMIC DNA]</scope>
    <source>
        <strain evidence="3">Lupac 08</strain>
    </source>
</reference>
<comment type="caution">
    <text evidence="2">The sequence shown here is derived from an EMBL/GenBank/DDBJ whole genome shotgun (WGS) entry which is preliminary data.</text>
</comment>
<proteinExistence type="predicted"/>
<evidence type="ECO:0000313" key="3">
    <source>
        <dbReference type="Proteomes" id="UP000003448"/>
    </source>
</evidence>
<dbReference type="eggNOG" id="COG3468">
    <property type="taxonomic scope" value="Bacteria"/>
</dbReference>
<dbReference type="Proteomes" id="UP000003448">
    <property type="component" value="Unassembled WGS sequence"/>
</dbReference>
<keyword evidence="3" id="KW-1185">Reference proteome</keyword>
<evidence type="ECO:0000256" key="1">
    <source>
        <dbReference type="SAM" id="MobiDB-lite"/>
    </source>
</evidence>
<feature type="compositionally biased region" description="Low complexity" evidence="1">
    <location>
        <begin position="286"/>
        <end position="301"/>
    </location>
</feature>
<feature type="compositionally biased region" description="Low complexity" evidence="1">
    <location>
        <begin position="328"/>
        <end position="378"/>
    </location>
</feature>
<evidence type="ECO:0000313" key="2">
    <source>
        <dbReference type="EMBL" id="CCH16233.1"/>
    </source>
</evidence>
<name>I0KXD6_9ACTN</name>
<feature type="region of interest" description="Disordered" evidence="1">
    <location>
        <begin position="283"/>
        <end position="311"/>
    </location>
</feature>
<organism evidence="2 3">
    <name type="scientific">Micromonospora lupini str. Lupac 08</name>
    <dbReference type="NCBI Taxonomy" id="1150864"/>
    <lineage>
        <taxon>Bacteria</taxon>
        <taxon>Bacillati</taxon>
        <taxon>Actinomycetota</taxon>
        <taxon>Actinomycetes</taxon>
        <taxon>Micromonosporales</taxon>
        <taxon>Micromonosporaceae</taxon>
        <taxon>Micromonospora</taxon>
    </lineage>
</organism>
<protein>
    <submittedName>
        <fullName evidence="2">Uncharacterized protein</fullName>
    </submittedName>
</protein>
<dbReference type="EMBL" id="CAIE01000013">
    <property type="protein sequence ID" value="CCH16233.1"/>
    <property type="molecule type" value="Genomic_DNA"/>
</dbReference>
<accession>I0KXD6</accession>
<sequence length="412" mass="42437">MTVTALAPSSWQLAWAERENDRRRRAYRDATAAWQRRQDHLVRLRIEAAGFLGCTQPRAGLPVDLDEDELVFRVVPVAELVEAEARHVAGLPTPGGCALAETVDAALPAGLRVVDSGMAVVTSRRVAFAGREQRREWRYADLRGIAHHPDVPVTLLHDNCRLAGLRVPASAAVNFRFYLTLAATEKRAAVTAQVDALLAAHRATPPVPLPPVAPADAPLTAVRPDRRALAVATVATVVFATLGPVGVGPQQAGPLRRAEAATSAPVRTTAVLAPLRASAVLVAPQSPATPARPAEPARPATAEPPRPAAPVPSTVVAAAPVPATVPATAPAAEPMPSAAPVPSAEPTRSSAPAPSGAPAPSASATPTPTGTPTAARPTAPSPTATPDPALLTACLDPLLPLVERLLCPPAGP</sequence>